<dbReference type="InterPro" id="IPR018063">
    <property type="entry name" value="SAM_MeTrfase_RsmI_CS"/>
</dbReference>
<dbReference type="Pfam" id="PF00590">
    <property type="entry name" value="TP_methylase"/>
    <property type="match status" value="1"/>
</dbReference>
<protein>
    <recommendedName>
        <fullName evidence="6">Ribosomal RNA small subunit methyltransferase I</fullName>
        <ecNumber evidence="6">2.1.1.198</ecNumber>
    </recommendedName>
    <alternativeName>
        <fullName evidence="6">16S rRNA 2'-O-ribose C1402 methyltransferase</fullName>
    </alternativeName>
    <alternativeName>
        <fullName evidence="6">rRNA (cytidine-2'-O-)-methyltransferase RsmI</fullName>
    </alternativeName>
</protein>
<dbReference type="Proteomes" id="UP000241639">
    <property type="component" value="Unassembled WGS sequence"/>
</dbReference>
<dbReference type="RefSeq" id="WP_107728460.1">
    <property type="nucleotide sequence ID" value="NZ_PZZP01000003.1"/>
</dbReference>
<dbReference type="PANTHER" id="PTHR46111:SF1">
    <property type="entry name" value="RIBOSOMAL RNA SMALL SUBUNIT METHYLTRANSFERASE I"/>
    <property type="match status" value="1"/>
</dbReference>
<dbReference type="Gene3D" id="3.30.950.10">
    <property type="entry name" value="Methyltransferase, Cobalt-precorrin-4 Transmethylase, Domain 2"/>
    <property type="match status" value="1"/>
</dbReference>
<dbReference type="PIRSF" id="PIRSF005917">
    <property type="entry name" value="MTase_YraL"/>
    <property type="match status" value="1"/>
</dbReference>
<dbReference type="EMBL" id="PZZP01000003">
    <property type="protein sequence ID" value="PTM54843.1"/>
    <property type="molecule type" value="Genomic_DNA"/>
</dbReference>
<evidence type="ECO:0000256" key="3">
    <source>
        <dbReference type="ARBA" id="ARBA00022603"/>
    </source>
</evidence>
<name>A0A2T4Z255_9BACL</name>
<gene>
    <name evidence="6" type="primary">rsmI</name>
    <name evidence="8" type="ORF">C8J48_3497</name>
</gene>
<dbReference type="InterPro" id="IPR014776">
    <property type="entry name" value="4pyrrole_Mease_sub2"/>
</dbReference>
<keyword evidence="1 6" id="KW-0963">Cytoplasm</keyword>
<dbReference type="NCBIfam" id="TIGR00096">
    <property type="entry name" value="16S rRNA (cytidine(1402)-2'-O)-methyltransferase"/>
    <property type="match status" value="1"/>
</dbReference>
<dbReference type="CDD" id="cd11648">
    <property type="entry name" value="RsmI"/>
    <property type="match status" value="1"/>
</dbReference>
<feature type="domain" description="Tetrapyrrole methylase" evidence="7">
    <location>
        <begin position="14"/>
        <end position="212"/>
    </location>
</feature>
<comment type="subcellular location">
    <subcellularLocation>
        <location evidence="6">Cytoplasm</location>
    </subcellularLocation>
</comment>
<evidence type="ECO:0000259" key="7">
    <source>
        <dbReference type="Pfam" id="PF00590"/>
    </source>
</evidence>
<evidence type="ECO:0000256" key="5">
    <source>
        <dbReference type="ARBA" id="ARBA00022691"/>
    </source>
</evidence>
<dbReference type="OrthoDB" id="9809084at2"/>
<evidence type="ECO:0000256" key="6">
    <source>
        <dbReference type="HAMAP-Rule" id="MF_01877"/>
    </source>
</evidence>
<dbReference type="PANTHER" id="PTHR46111">
    <property type="entry name" value="RIBOSOMAL RNA SMALL SUBUNIT METHYLTRANSFERASE I"/>
    <property type="match status" value="1"/>
</dbReference>
<evidence type="ECO:0000256" key="2">
    <source>
        <dbReference type="ARBA" id="ARBA00022552"/>
    </source>
</evidence>
<dbReference type="HAMAP" id="MF_01877">
    <property type="entry name" value="16SrRNA_methyltr_I"/>
    <property type="match status" value="1"/>
</dbReference>
<dbReference type="GO" id="GO:0070677">
    <property type="term" value="F:rRNA (cytosine-2'-O-)-methyltransferase activity"/>
    <property type="evidence" value="ECO:0007669"/>
    <property type="project" value="UniProtKB-UniRule"/>
</dbReference>
<evidence type="ECO:0000313" key="8">
    <source>
        <dbReference type="EMBL" id="PTM54843.1"/>
    </source>
</evidence>
<reference evidence="8 9" key="1">
    <citation type="submission" date="2018-04" db="EMBL/GenBank/DDBJ databases">
        <title>Genomic Encyclopedia of Archaeal and Bacterial Type Strains, Phase II (KMG-II): from individual species to whole genera.</title>
        <authorList>
            <person name="Goeker M."/>
        </authorList>
    </citation>
    <scope>NUCLEOTIDE SEQUENCE [LARGE SCALE GENOMIC DNA]</scope>
    <source>
        <strain evidence="8 9">DSM 45169</strain>
    </source>
</reference>
<keyword evidence="4 6" id="KW-0808">Transferase</keyword>
<comment type="catalytic activity">
    <reaction evidence="6">
        <text>cytidine(1402) in 16S rRNA + S-adenosyl-L-methionine = 2'-O-methylcytidine(1402) in 16S rRNA + S-adenosyl-L-homocysteine + H(+)</text>
        <dbReference type="Rhea" id="RHEA:42924"/>
        <dbReference type="Rhea" id="RHEA-COMP:10285"/>
        <dbReference type="Rhea" id="RHEA-COMP:10286"/>
        <dbReference type="ChEBI" id="CHEBI:15378"/>
        <dbReference type="ChEBI" id="CHEBI:57856"/>
        <dbReference type="ChEBI" id="CHEBI:59789"/>
        <dbReference type="ChEBI" id="CHEBI:74495"/>
        <dbReference type="ChEBI" id="CHEBI:82748"/>
        <dbReference type="EC" id="2.1.1.198"/>
    </reaction>
</comment>
<dbReference type="InterPro" id="IPR000878">
    <property type="entry name" value="4pyrrol_Mease"/>
</dbReference>
<comment type="caution">
    <text evidence="8">The sequence shown here is derived from an EMBL/GenBank/DDBJ whole genome shotgun (WGS) entry which is preliminary data.</text>
</comment>
<dbReference type="InterPro" id="IPR014777">
    <property type="entry name" value="4pyrrole_Mease_sub1"/>
</dbReference>
<dbReference type="FunFam" id="3.30.950.10:FF:000002">
    <property type="entry name" value="Ribosomal RNA small subunit methyltransferase I"/>
    <property type="match status" value="1"/>
</dbReference>
<keyword evidence="9" id="KW-1185">Reference proteome</keyword>
<dbReference type="PROSITE" id="PS01296">
    <property type="entry name" value="RSMI"/>
    <property type="match status" value="1"/>
</dbReference>
<dbReference type="EC" id="2.1.1.198" evidence="6"/>
<accession>A0A2T4Z255</accession>
<evidence type="ECO:0000313" key="9">
    <source>
        <dbReference type="Proteomes" id="UP000241639"/>
    </source>
</evidence>
<evidence type="ECO:0000256" key="4">
    <source>
        <dbReference type="ARBA" id="ARBA00022679"/>
    </source>
</evidence>
<dbReference type="FunFam" id="3.40.1010.10:FF:000007">
    <property type="entry name" value="Ribosomal RNA small subunit methyltransferase I"/>
    <property type="match status" value="1"/>
</dbReference>
<dbReference type="Gene3D" id="3.40.1010.10">
    <property type="entry name" value="Cobalt-precorrin-4 Transmethylase, Domain 1"/>
    <property type="match status" value="1"/>
</dbReference>
<dbReference type="InterPro" id="IPR035996">
    <property type="entry name" value="4pyrrol_Methylase_sf"/>
</dbReference>
<comment type="function">
    <text evidence="6">Catalyzes the 2'-O-methylation of the ribose of cytidine 1402 (C1402) in 16S rRNA.</text>
</comment>
<dbReference type="InterPro" id="IPR008189">
    <property type="entry name" value="rRNA_ssu_MeTfrase_I"/>
</dbReference>
<dbReference type="GO" id="GO:0005737">
    <property type="term" value="C:cytoplasm"/>
    <property type="evidence" value="ECO:0007669"/>
    <property type="project" value="UniProtKB-SubCell"/>
</dbReference>
<keyword evidence="3 6" id="KW-0489">Methyltransferase</keyword>
<sequence>MERQKSFTDESRGKLYIVGTPIGNLGDCSQRMREVLASVDGIACEDTRHTRKLLSHLNISVPLISYHQHNRRQRGEELIRRLIQGETFALVSDAGMPGLSDPGEELIRDAIEADIPVVSIPGPNAAVSAVVASGLPPQPFLFVGFLPRQRKERVQELERWKTVPATLIFYEAPHRVAAMLKDVAAVFGNRPAAMVRELTKRHEEWLRGDVNSLLSALVEGGVKGEITLVVAGADRDVHQEEEAPWWESLSLVQHVDHYIAQGMSKKEAIQQTAQERSLPKREVYNAYHRAVDSE</sequence>
<keyword evidence="5 6" id="KW-0949">S-adenosyl-L-methionine</keyword>
<dbReference type="SUPFAM" id="SSF53790">
    <property type="entry name" value="Tetrapyrrole methylase"/>
    <property type="match status" value="1"/>
</dbReference>
<evidence type="ECO:0000256" key="1">
    <source>
        <dbReference type="ARBA" id="ARBA00022490"/>
    </source>
</evidence>
<proteinExistence type="inferred from homology"/>
<organism evidence="8 9">
    <name type="scientific">Desmospora activa DSM 45169</name>
    <dbReference type="NCBI Taxonomy" id="1121389"/>
    <lineage>
        <taxon>Bacteria</taxon>
        <taxon>Bacillati</taxon>
        <taxon>Bacillota</taxon>
        <taxon>Bacilli</taxon>
        <taxon>Bacillales</taxon>
        <taxon>Thermoactinomycetaceae</taxon>
        <taxon>Desmospora</taxon>
    </lineage>
</organism>
<dbReference type="AlphaFoldDB" id="A0A2T4Z255"/>
<comment type="similarity">
    <text evidence="6">Belongs to the methyltransferase superfamily. RsmI family.</text>
</comment>
<keyword evidence="2 6" id="KW-0698">rRNA processing</keyword>